<feature type="region of interest" description="Disordered" evidence="3">
    <location>
        <begin position="291"/>
        <end position="354"/>
    </location>
</feature>
<dbReference type="AlphaFoldDB" id="I2H138"/>
<dbReference type="InterPro" id="IPR011992">
    <property type="entry name" value="EF-hand-dom_pair"/>
</dbReference>
<feature type="compositionally biased region" description="Low complexity" evidence="3">
    <location>
        <begin position="321"/>
        <end position="332"/>
    </location>
</feature>
<dbReference type="GO" id="GO:0000407">
    <property type="term" value="C:phagophore assembly site"/>
    <property type="evidence" value="ECO:0007669"/>
    <property type="project" value="UniProtKB-ARBA"/>
</dbReference>
<keyword evidence="6" id="KW-1185">Reference proteome</keyword>
<dbReference type="Gene3D" id="1.10.238.10">
    <property type="entry name" value="EF-hand"/>
    <property type="match status" value="1"/>
</dbReference>
<feature type="region of interest" description="Disordered" evidence="3">
    <location>
        <begin position="411"/>
        <end position="466"/>
    </location>
</feature>
<dbReference type="eggNOG" id="KOG0998">
    <property type="taxonomic scope" value="Eukaryota"/>
</dbReference>
<evidence type="ECO:0000256" key="3">
    <source>
        <dbReference type="SAM" id="MobiDB-lite"/>
    </source>
</evidence>
<dbReference type="SMART" id="SM00027">
    <property type="entry name" value="EH"/>
    <property type="match status" value="1"/>
</dbReference>
<dbReference type="GO" id="GO:0031505">
    <property type="term" value="P:fungal-type cell wall organization"/>
    <property type="evidence" value="ECO:0007669"/>
    <property type="project" value="UniProtKB-ARBA"/>
</dbReference>
<name>I2H138_HENB6</name>
<dbReference type="RefSeq" id="XP_004179609.1">
    <property type="nucleotide sequence ID" value="XM_004179561.1"/>
</dbReference>
<dbReference type="FunFam" id="1.10.238.10:FF:000326">
    <property type="entry name" value="IRS4p EH domain-containing protein"/>
    <property type="match status" value="1"/>
</dbReference>
<organism evidence="5 6">
    <name type="scientific">Henningerozyma blattae (strain ATCC 34711 / CBS 6284 / DSM 70876 / NBRC 10599 / NRRL Y-10934 / UCD 77-7)</name>
    <name type="common">Yeast</name>
    <name type="synonym">Tetrapisispora blattae</name>
    <dbReference type="NCBI Taxonomy" id="1071380"/>
    <lineage>
        <taxon>Eukaryota</taxon>
        <taxon>Fungi</taxon>
        <taxon>Dikarya</taxon>
        <taxon>Ascomycota</taxon>
        <taxon>Saccharomycotina</taxon>
        <taxon>Saccharomycetes</taxon>
        <taxon>Saccharomycetales</taxon>
        <taxon>Saccharomycetaceae</taxon>
        <taxon>Henningerozyma</taxon>
    </lineage>
</organism>
<evidence type="ECO:0000313" key="6">
    <source>
        <dbReference type="Proteomes" id="UP000002866"/>
    </source>
</evidence>
<feature type="compositionally biased region" description="Low complexity" evidence="3">
    <location>
        <begin position="417"/>
        <end position="462"/>
    </location>
</feature>
<dbReference type="STRING" id="1071380.I2H138"/>
<dbReference type="CDD" id="cd00052">
    <property type="entry name" value="EH"/>
    <property type="match status" value="1"/>
</dbReference>
<evidence type="ECO:0000256" key="2">
    <source>
        <dbReference type="ARBA" id="ARBA00061579"/>
    </source>
</evidence>
<dbReference type="InParanoid" id="I2H138"/>
<sequence length="655" mass="76621">MSNNPSLIAAQKIFNRYNDIIEKDYVTIYSPVTTPVKNKSSSNAKIKVPPTVKIKSSPNVNNNNNNNNYNKVRQSPKITQQPQIKTHISSTPNVIDPNRAASLAHQKLKDLDSYTWDNDLYYYNNYYMINKQQSNNTNNSNNSLPNLKLESSKTNESSTSTITADIIPTHNKNKIDRLKKKFFHLRNGNNSFDNDYIFLNQLKFNSSNENIIDLSMDPNNNNLDPNEVVKFKRSMRSNDVLSNKSKLNHKQRLKQKQKNLELQRTLKLQNQLGTSLHKQNRKKLHKIEKKRISFQSSSNNQDRNKNLYDLDLNDDSDSESYSDSADSFSSEDTMTSSDMYYDSSKQSHHHNHLNNDGKSLDLQLDALLLDDPTTITRKRDKIKRKLKRTTHIHSLSYIHPTRNSLSFENLTNSQNSKQNNFKIKNRNNSSNSLILKNSNSNQSTEKNLTSSNLNSPNINSNIFDDDQPWKSNENIGFITEKERKRYESIWITNRYSKLNLLDWYSNVLSQDNSQTNYTIPKDGLMLNLIVKDIWQRSNLSNDILMEIYNLVDTRKDGTLTRQSFIIGMWLIDQSLYGKKLPQYVDQYIWDSVNSYVMNALQSTNLIAYNKYKKKIMKDEMKIIKKELKREKEREREKEKEKEREREKEKRQSLIN</sequence>
<accession>I2H138</accession>
<dbReference type="EMBL" id="HE806318">
    <property type="protein sequence ID" value="CCH60090.1"/>
    <property type="molecule type" value="Genomic_DNA"/>
</dbReference>
<dbReference type="OrthoDB" id="10045710at2759"/>
<dbReference type="HOGENOM" id="CLU_418666_0_0_1"/>
<feature type="compositionally biased region" description="Acidic residues" evidence="3">
    <location>
        <begin position="311"/>
        <end position="320"/>
    </location>
</feature>
<feature type="region of interest" description="Disordered" evidence="3">
    <location>
        <begin position="137"/>
        <end position="156"/>
    </location>
</feature>
<evidence type="ECO:0000313" key="5">
    <source>
        <dbReference type="EMBL" id="CCH60090.1"/>
    </source>
</evidence>
<dbReference type="GO" id="GO:0006629">
    <property type="term" value="P:lipid metabolic process"/>
    <property type="evidence" value="ECO:0007669"/>
    <property type="project" value="UniProtKB-KW"/>
</dbReference>
<dbReference type="Proteomes" id="UP000002866">
    <property type="component" value="Chromosome 3"/>
</dbReference>
<proteinExistence type="inferred from homology"/>
<dbReference type="KEGG" id="tbl:TBLA_0C02840"/>
<feature type="region of interest" description="Disordered" evidence="3">
    <location>
        <begin position="627"/>
        <end position="655"/>
    </location>
</feature>
<dbReference type="GeneID" id="14495070"/>
<dbReference type="Pfam" id="PF12763">
    <property type="entry name" value="EH"/>
    <property type="match status" value="1"/>
</dbReference>
<evidence type="ECO:0000259" key="4">
    <source>
        <dbReference type="SMART" id="SM00027"/>
    </source>
</evidence>
<keyword evidence="1" id="KW-0443">Lipid metabolism</keyword>
<gene>
    <name evidence="5" type="primary">TBLA0C02840</name>
    <name evidence="5" type="ORF">TBLA_0C02840</name>
</gene>
<feature type="domain" description="EH" evidence="4">
    <location>
        <begin position="502"/>
        <end position="594"/>
    </location>
</feature>
<evidence type="ECO:0000256" key="1">
    <source>
        <dbReference type="ARBA" id="ARBA00023098"/>
    </source>
</evidence>
<reference evidence="5 6" key="1">
    <citation type="journal article" date="2011" name="Proc. Natl. Acad. Sci. U.S.A.">
        <title>Evolutionary erosion of yeast sex chromosomes by mating-type switching accidents.</title>
        <authorList>
            <person name="Gordon J.L."/>
            <person name="Armisen D."/>
            <person name="Proux-Wera E."/>
            <person name="Oheigeartaigh S.S."/>
            <person name="Byrne K.P."/>
            <person name="Wolfe K.H."/>
        </authorList>
    </citation>
    <scope>NUCLEOTIDE SEQUENCE [LARGE SCALE GENOMIC DNA]</scope>
    <source>
        <strain evidence="6">ATCC 34711 / CBS 6284 / DSM 70876 / NBRC 10599 / NRRL Y-10934 / UCD 77-7</strain>
    </source>
</reference>
<dbReference type="SUPFAM" id="SSF47473">
    <property type="entry name" value="EF-hand"/>
    <property type="match status" value="1"/>
</dbReference>
<comment type="similarity">
    <text evidence="2">Belongs to the IRS4 family.</text>
</comment>
<dbReference type="InterPro" id="IPR000261">
    <property type="entry name" value="EH_dom"/>
</dbReference>
<protein>
    <recommendedName>
        <fullName evidence="4">EH domain-containing protein</fullName>
    </recommendedName>
</protein>